<comment type="subcellular location">
    <subcellularLocation>
        <location evidence="1">Membrane</location>
        <topology evidence="1">Multi-pass membrane protein</topology>
    </subcellularLocation>
</comment>
<evidence type="ECO:0000256" key="2">
    <source>
        <dbReference type="ARBA" id="ARBA00022692"/>
    </source>
</evidence>
<dbReference type="PANTHER" id="PTHR11814">
    <property type="entry name" value="SULFATE TRANSPORTER"/>
    <property type="match status" value="1"/>
</dbReference>
<dbReference type="Proteomes" id="UP001238450">
    <property type="component" value="Unassembled WGS sequence"/>
</dbReference>
<feature type="transmembrane region" description="Helical" evidence="5">
    <location>
        <begin position="166"/>
        <end position="188"/>
    </location>
</feature>
<dbReference type="InterPro" id="IPR011547">
    <property type="entry name" value="SLC26A/SulP_dom"/>
</dbReference>
<dbReference type="InterPro" id="IPR002645">
    <property type="entry name" value="STAS_dom"/>
</dbReference>
<evidence type="ECO:0000256" key="4">
    <source>
        <dbReference type="ARBA" id="ARBA00023136"/>
    </source>
</evidence>
<feature type="transmembrane region" description="Helical" evidence="5">
    <location>
        <begin position="243"/>
        <end position="265"/>
    </location>
</feature>
<feature type="transmembrane region" description="Helical" evidence="5">
    <location>
        <begin position="323"/>
        <end position="353"/>
    </location>
</feature>
<protein>
    <submittedName>
        <fullName evidence="7">SulP family sulfate permease</fullName>
    </submittedName>
</protein>
<accession>A0AAJ1TCX3</accession>
<feature type="transmembrane region" description="Helical" evidence="5">
    <location>
        <begin position="21"/>
        <end position="39"/>
    </location>
</feature>
<feature type="transmembrane region" description="Helical" evidence="5">
    <location>
        <begin position="67"/>
        <end position="85"/>
    </location>
</feature>
<feature type="transmembrane region" description="Helical" evidence="5">
    <location>
        <begin position="91"/>
        <end position="110"/>
    </location>
</feature>
<feature type="transmembrane region" description="Helical" evidence="5">
    <location>
        <begin position="373"/>
        <end position="404"/>
    </location>
</feature>
<feature type="domain" description="STAS" evidence="6">
    <location>
        <begin position="433"/>
        <end position="511"/>
    </location>
</feature>
<feature type="transmembrane region" description="Helical" evidence="5">
    <location>
        <begin position="195"/>
        <end position="223"/>
    </location>
</feature>
<evidence type="ECO:0000256" key="1">
    <source>
        <dbReference type="ARBA" id="ARBA00004141"/>
    </source>
</evidence>
<dbReference type="GO" id="GO:0055085">
    <property type="term" value="P:transmembrane transport"/>
    <property type="evidence" value="ECO:0007669"/>
    <property type="project" value="InterPro"/>
</dbReference>
<sequence length="548" mass="59993">MRAGRFTGYTLGGFQKDVTSGIVVGIVALPLAMAFAIASGVRPEYGIYSTIIAGFFISFFGGSRYQIGGPTGAFVPILFGIVMQYGYENLLVAGFLAGILLIIMGLLKIGSFIHYIPRPVTIGFTAGIAVLIFVGQIAPFLGLQNLKPQEEFILKFKEILVNLGSINFYALLTSAICFGMILVSLRFLPKIPWALLGLVLSTLVSTLFFPTEIATIGSTFGSIPTHFPPFQLPDLSWTKMIELFIPACIIAMLGGIESLLSALVADGMTNHRHHSNRELIGQGIANMVTPLFGGIPATGAIARTATNIKSGAVSPLSGMIHSLFVLVVLVSLFSYASHIPLASMAPILMVVAWNMSERKEFRHVLKSKTEDSLVLLATFLLTVIFDLVVGVLTGLALSFLLFTIRMSKEFRVRKLNLKSPNQEQNVIHYSGSNVQVCLLNGPIFFGTAKQLHQLLKTQENGILVLCMDKVPYMDTTGEQIFSHLFSHIHKKGNKLIITGIQQQPKDVIQKICHLNKIDENEFFSTGMQKELDSHIDLTHLWKCAQKSN</sequence>
<dbReference type="RefSeq" id="WP_307250212.1">
    <property type="nucleotide sequence ID" value="NZ_JAUSUV010000001.1"/>
</dbReference>
<keyword evidence="2 5" id="KW-0812">Transmembrane</keyword>
<comment type="caution">
    <text evidence="7">The sequence shown here is derived from an EMBL/GenBank/DDBJ whole genome shotgun (WGS) entry which is preliminary data.</text>
</comment>
<evidence type="ECO:0000256" key="5">
    <source>
        <dbReference type="SAM" id="Phobius"/>
    </source>
</evidence>
<dbReference type="PROSITE" id="PS50801">
    <property type="entry name" value="STAS"/>
    <property type="match status" value="1"/>
</dbReference>
<keyword evidence="4 5" id="KW-0472">Membrane</keyword>
<dbReference type="AlphaFoldDB" id="A0AAJ1TCX3"/>
<evidence type="ECO:0000256" key="3">
    <source>
        <dbReference type="ARBA" id="ARBA00022989"/>
    </source>
</evidence>
<dbReference type="Pfam" id="PF01740">
    <property type="entry name" value="STAS"/>
    <property type="match status" value="1"/>
</dbReference>
<name>A0AAJ1TCX3_9BACL</name>
<dbReference type="Pfam" id="PF00916">
    <property type="entry name" value="Sulfate_transp"/>
    <property type="match status" value="1"/>
</dbReference>
<keyword evidence="3 5" id="KW-1133">Transmembrane helix</keyword>
<proteinExistence type="predicted"/>
<dbReference type="CDD" id="cd07042">
    <property type="entry name" value="STAS_SulP_like_sulfate_transporter"/>
    <property type="match status" value="1"/>
</dbReference>
<organism evidence="7 8">
    <name type="scientific">Croceifilum oryzae</name>
    <dbReference type="NCBI Taxonomy" id="1553429"/>
    <lineage>
        <taxon>Bacteria</taxon>
        <taxon>Bacillati</taxon>
        <taxon>Bacillota</taxon>
        <taxon>Bacilli</taxon>
        <taxon>Bacillales</taxon>
        <taxon>Thermoactinomycetaceae</taxon>
        <taxon>Croceifilum</taxon>
    </lineage>
</organism>
<reference evidence="7 8" key="1">
    <citation type="submission" date="2023-07" db="EMBL/GenBank/DDBJ databases">
        <title>Genomic Encyclopedia of Type Strains, Phase IV (KMG-IV): sequencing the most valuable type-strain genomes for metagenomic binning, comparative biology and taxonomic classification.</title>
        <authorList>
            <person name="Goeker M."/>
        </authorList>
    </citation>
    <scope>NUCLEOTIDE SEQUENCE [LARGE SCALE GENOMIC DNA]</scope>
    <source>
        <strain evidence="7 8">DSM 46876</strain>
    </source>
</reference>
<dbReference type="GO" id="GO:0016020">
    <property type="term" value="C:membrane"/>
    <property type="evidence" value="ECO:0007669"/>
    <property type="project" value="UniProtKB-SubCell"/>
</dbReference>
<keyword evidence="8" id="KW-1185">Reference proteome</keyword>
<dbReference type="EMBL" id="JAUSUV010000001">
    <property type="protein sequence ID" value="MDQ0416094.1"/>
    <property type="molecule type" value="Genomic_DNA"/>
</dbReference>
<dbReference type="InterPro" id="IPR036513">
    <property type="entry name" value="STAS_dom_sf"/>
</dbReference>
<evidence type="ECO:0000313" key="8">
    <source>
        <dbReference type="Proteomes" id="UP001238450"/>
    </source>
</evidence>
<gene>
    <name evidence="7" type="ORF">J2Z48_000252</name>
</gene>
<dbReference type="InterPro" id="IPR001902">
    <property type="entry name" value="SLC26A/SulP_fam"/>
</dbReference>
<evidence type="ECO:0000313" key="7">
    <source>
        <dbReference type="EMBL" id="MDQ0416094.1"/>
    </source>
</evidence>
<feature type="transmembrane region" description="Helical" evidence="5">
    <location>
        <begin position="45"/>
        <end position="62"/>
    </location>
</feature>
<feature type="transmembrane region" description="Helical" evidence="5">
    <location>
        <begin position="122"/>
        <end position="146"/>
    </location>
</feature>
<dbReference type="Gene3D" id="3.30.750.24">
    <property type="entry name" value="STAS domain"/>
    <property type="match status" value="1"/>
</dbReference>
<dbReference type="SUPFAM" id="SSF52091">
    <property type="entry name" value="SpoIIaa-like"/>
    <property type="match status" value="1"/>
</dbReference>
<evidence type="ECO:0000259" key="6">
    <source>
        <dbReference type="PROSITE" id="PS50801"/>
    </source>
</evidence>